<evidence type="ECO:0000313" key="2">
    <source>
        <dbReference type="Proteomes" id="UP000629098"/>
    </source>
</evidence>
<dbReference type="EMBL" id="JACXAE010000134">
    <property type="protein sequence ID" value="MBD2778816.1"/>
    <property type="molecule type" value="Genomic_DNA"/>
</dbReference>
<name>A0A8J7CBW4_9CYAN</name>
<accession>A0A8J7CBW4</accession>
<dbReference type="AlphaFoldDB" id="A0A8J7CBW4"/>
<reference evidence="1" key="1">
    <citation type="submission" date="2020-09" db="EMBL/GenBank/DDBJ databases">
        <title>Iningainema tapete sp. nov. (Scytonemataceae, Cyanobacteria) from greenhouses in central Florida (USA) produces two types of nodularin with biosynthetic potential for microcystin-LR and anabaenopeptins.</title>
        <authorList>
            <person name="Berthold D.E."/>
            <person name="Lefler F.W."/>
            <person name="Huang I.-S."/>
            <person name="Abdulla H."/>
            <person name="Zimba P.V."/>
            <person name="Laughinghouse H.D. IV."/>
        </authorList>
    </citation>
    <scope>NUCLEOTIDE SEQUENCE</scope>
    <source>
        <strain evidence="1">BLCCT55</strain>
    </source>
</reference>
<keyword evidence="2" id="KW-1185">Reference proteome</keyword>
<proteinExistence type="predicted"/>
<dbReference type="InterPro" id="IPR054053">
    <property type="entry name" value="DUF6887"/>
</dbReference>
<gene>
    <name evidence="1" type="ORF">ICL16_43930</name>
</gene>
<dbReference type="Proteomes" id="UP000629098">
    <property type="component" value="Unassembled WGS sequence"/>
</dbReference>
<dbReference type="Pfam" id="PF21826">
    <property type="entry name" value="DUF6887"/>
    <property type="match status" value="1"/>
</dbReference>
<dbReference type="RefSeq" id="WP_190838943.1">
    <property type="nucleotide sequence ID" value="NZ_CAWPPI010000134.1"/>
</dbReference>
<comment type="caution">
    <text evidence="1">The sequence shown here is derived from an EMBL/GenBank/DDBJ whole genome shotgun (WGS) entry which is preliminary data.</text>
</comment>
<protein>
    <submittedName>
        <fullName evidence="1">Uncharacterized protein</fullName>
    </submittedName>
</protein>
<sequence>MTQADYQSMDEKQLRNYVKQNPDDEEAFQYFLNIIRAKPGRVVVSTDEQFEQEMRKRIN</sequence>
<evidence type="ECO:0000313" key="1">
    <source>
        <dbReference type="EMBL" id="MBD2778816.1"/>
    </source>
</evidence>
<organism evidence="1 2">
    <name type="scientific">Iningainema tapete BLCC-T55</name>
    <dbReference type="NCBI Taxonomy" id="2748662"/>
    <lineage>
        <taxon>Bacteria</taxon>
        <taxon>Bacillati</taxon>
        <taxon>Cyanobacteriota</taxon>
        <taxon>Cyanophyceae</taxon>
        <taxon>Nostocales</taxon>
        <taxon>Scytonemataceae</taxon>
        <taxon>Iningainema tapete</taxon>
    </lineage>
</organism>